<protein>
    <submittedName>
        <fullName evidence="1">Uncharacterized protein</fullName>
    </submittedName>
</protein>
<sequence>MLPMDQIRALLLKHDDPHHLERPADFNLDTSRECFARLVSALKERFGPSCPSGLAQDASFYGVINIPADASGVGSPMRVEMSNFGSYFVTAEVVAGEWVPSGEASLTEEFVTWLDGLCTAAGCTLVPAELLREPYDGLSVLEAHRDEELVAALVAAGEVTEDEDDEEEVGKAYWHDRYFEYM</sequence>
<dbReference type="Proteomes" id="UP000095705">
    <property type="component" value="Unassembled WGS sequence"/>
</dbReference>
<reference evidence="1 2" key="1">
    <citation type="submission" date="2016-08" db="EMBL/GenBank/DDBJ databases">
        <title>The complete genome of Streptomyces subrutilus 10-1-1.</title>
        <authorList>
            <person name="Chen X."/>
        </authorList>
    </citation>
    <scope>NUCLEOTIDE SEQUENCE [LARGE SCALE GENOMIC DNA]</scope>
    <source>
        <strain evidence="1 2">10-1-1</strain>
    </source>
</reference>
<organism evidence="1 2">
    <name type="scientific">Streptomyces subrutilus</name>
    <dbReference type="NCBI Taxonomy" id="36818"/>
    <lineage>
        <taxon>Bacteria</taxon>
        <taxon>Bacillati</taxon>
        <taxon>Actinomycetota</taxon>
        <taxon>Actinomycetes</taxon>
        <taxon>Kitasatosporales</taxon>
        <taxon>Streptomycetaceae</taxon>
        <taxon>Streptomyces</taxon>
    </lineage>
</organism>
<evidence type="ECO:0000313" key="1">
    <source>
        <dbReference type="EMBL" id="OEJ35228.1"/>
    </source>
</evidence>
<accession>A0A1E5Q004</accession>
<keyword evidence="2" id="KW-1185">Reference proteome</keyword>
<evidence type="ECO:0000313" key="2">
    <source>
        <dbReference type="Proteomes" id="UP000095705"/>
    </source>
</evidence>
<gene>
    <name evidence="1" type="ORF">BGK67_31490</name>
</gene>
<comment type="caution">
    <text evidence="1">The sequence shown here is derived from an EMBL/GenBank/DDBJ whole genome shotgun (WGS) entry which is preliminary data.</text>
</comment>
<name>A0A1E5Q004_9ACTN</name>
<dbReference type="EMBL" id="MEHK01000001">
    <property type="protein sequence ID" value="OEJ35228.1"/>
    <property type="molecule type" value="Genomic_DNA"/>
</dbReference>
<dbReference type="AlphaFoldDB" id="A0A1E5Q004"/>
<proteinExistence type="predicted"/>